<dbReference type="SUPFAM" id="SSF49478">
    <property type="entry name" value="Cna protein B-type domain"/>
    <property type="match status" value="1"/>
</dbReference>
<dbReference type="EMBL" id="RAWE01000160">
    <property type="protein sequence ID" value="RKG97857.1"/>
    <property type="molecule type" value="Genomic_DNA"/>
</dbReference>
<dbReference type="Proteomes" id="UP000268313">
    <property type="component" value="Unassembled WGS sequence"/>
</dbReference>
<dbReference type="Pfam" id="PF13620">
    <property type="entry name" value="CarboxypepD_reg"/>
    <property type="match status" value="3"/>
</dbReference>
<accession>A0A3A8JQ13</accession>
<keyword evidence="1" id="KW-0732">Signal</keyword>
<dbReference type="SUPFAM" id="SSF49464">
    <property type="entry name" value="Carboxypeptidase regulatory domain-like"/>
    <property type="match status" value="4"/>
</dbReference>
<feature type="transmembrane region" description="Helical" evidence="3">
    <location>
        <begin position="12"/>
        <end position="29"/>
    </location>
</feature>
<dbReference type="PANTHER" id="PTHR23303">
    <property type="entry name" value="CARBOXYPEPTIDASE REGULATORY REGION-CONTAINING"/>
    <property type="match status" value="1"/>
</dbReference>
<evidence type="ECO:0000256" key="2">
    <source>
        <dbReference type="SAM" id="MobiDB-lite"/>
    </source>
</evidence>
<dbReference type="Gene3D" id="2.60.40.1120">
    <property type="entry name" value="Carboxypeptidase-like, regulatory domain"/>
    <property type="match status" value="5"/>
</dbReference>
<evidence type="ECO:0000259" key="4">
    <source>
        <dbReference type="Pfam" id="PF00775"/>
    </source>
</evidence>
<dbReference type="InterPro" id="IPR008969">
    <property type="entry name" value="CarboxyPept-like_regulatory"/>
</dbReference>
<dbReference type="Pfam" id="PF00775">
    <property type="entry name" value="Dioxygenase_C"/>
    <property type="match status" value="1"/>
</dbReference>
<evidence type="ECO:0000313" key="5">
    <source>
        <dbReference type="EMBL" id="RKG97857.1"/>
    </source>
</evidence>
<sequence>MGNARHGGWKPWLGGGALAVLALLAFLLWNTQAPSSGKDAAPSTGAASARTVARASRVTTPPRPSGTARIAGHVLGTHGPAAGVRVSASRVEPGVTLSERPCPSPTGQDDARAPVLKSDACTFDSERMQGEAVEARDGEALVFAEAATDAEGRFVLEGLPDGNVTLWALGDTGAVSQGGVPVGSTDVELTLEQQGIPFQGTVMDTDRKTPIPEARVTLVSRWHTRFFDATTDAEGRFIVGPLPQGDYAALVTAEGRSSWFHPKLGSREAMTTVVLARSRSLAGQVVAADGAPVPGIQVLLEGDTATASTQRTTTDATGRFRFTAPAVPHQLTAEADGAFATLEVTPPLEHLELRLQPGVFVEGTVRDDAGQPIPNARVETYREDGGPLAAEADTVTDAAGRYQLGPTRPGPHTFRVLAPHSLDVEVHAQRLQQGMTPLDFTLKRAKSVEGRVVDTSGAPLEGILLELSGNLGDRDDINASGAQRSDATGHFVLDVKRAGTGQLSVEEPSFQSHSIEVRVPSRDVVVVLDRGASVSGTVTDARGLPLRGAIVTLWKDAEESDEAPAPDEAPRNNVTDEQGRFHLQGIAPGAYLLGAVVRGDLMDTPVSQPIAFQGHEHLDVSLRLEAGRERSGIAVDGAGQPLAGVELSADLPESASSEWRDVYADGPSGLRTGPDGRFTLRGLVAPRYALWAYLPGYTFRPKRSQGGEALAEQGGLWVDSNAEPLRLVLERDGRVRGRVVEPGGQAVTSFQVKSADLHNFAQPAEWPDGAFEFPFDATGPALLSVVAPGFMPLERALNLTEGVDLDLGVLTLDPGWALRLAIHDAETGEALSDLESFRATITQPADTDIARMTARPRNVSLRDGVYTLSQLPPPPFTLELRSRSTRPFQQEVTARTDTLTVALDRAATVRIMAQDRNGKPLLALIYLKDVGPIPSIRYQEVTTKGTLVVRGIEPGEYVLDARAADPDEGPRFTPRRIQIPPRGEVTFTVEAGPP</sequence>
<proteinExistence type="predicted"/>
<dbReference type="OrthoDB" id="5499103at2"/>
<name>A0A3A8JQ13_9BACT</name>
<feature type="region of interest" description="Disordered" evidence="2">
    <location>
        <begin position="34"/>
        <end position="73"/>
    </location>
</feature>
<dbReference type="PANTHER" id="PTHR23303:SF14">
    <property type="entry name" value="BOS COMPLEX SUBUNIT NOMO1-RELATED"/>
    <property type="match status" value="1"/>
</dbReference>
<dbReference type="AlphaFoldDB" id="A0A3A8JQ13"/>
<keyword evidence="3" id="KW-0812">Transmembrane</keyword>
<dbReference type="InterPro" id="IPR000627">
    <property type="entry name" value="Intradiol_dOase_C"/>
</dbReference>
<reference evidence="6" key="1">
    <citation type="submission" date="2018-09" db="EMBL/GenBank/DDBJ databases">
        <authorList>
            <person name="Livingstone P.G."/>
            <person name="Whitworth D.E."/>
        </authorList>
    </citation>
    <scope>NUCLEOTIDE SEQUENCE [LARGE SCALE GENOMIC DNA]</scope>
    <source>
        <strain evidence="6">CA043D</strain>
    </source>
</reference>
<organism evidence="5 6">
    <name type="scientific">Corallococcus carmarthensis</name>
    <dbReference type="NCBI Taxonomy" id="2316728"/>
    <lineage>
        <taxon>Bacteria</taxon>
        <taxon>Pseudomonadati</taxon>
        <taxon>Myxococcota</taxon>
        <taxon>Myxococcia</taxon>
        <taxon>Myxococcales</taxon>
        <taxon>Cystobacterineae</taxon>
        <taxon>Myxococcaceae</taxon>
        <taxon>Corallococcus</taxon>
    </lineage>
</organism>
<evidence type="ECO:0000313" key="6">
    <source>
        <dbReference type="Proteomes" id="UP000268313"/>
    </source>
</evidence>
<keyword evidence="6" id="KW-1185">Reference proteome</keyword>
<dbReference type="InterPro" id="IPR051417">
    <property type="entry name" value="SDr/BOS_complex"/>
</dbReference>
<comment type="caution">
    <text evidence="5">The sequence shown here is derived from an EMBL/GenBank/DDBJ whole genome shotgun (WGS) entry which is preliminary data.</text>
</comment>
<feature type="region of interest" description="Disordered" evidence="2">
    <location>
        <begin position="90"/>
        <end position="115"/>
    </location>
</feature>
<feature type="domain" description="Intradiol ring-cleavage dioxygenases" evidence="4">
    <location>
        <begin position="534"/>
        <end position="593"/>
    </location>
</feature>
<evidence type="ECO:0000256" key="3">
    <source>
        <dbReference type="SAM" id="Phobius"/>
    </source>
</evidence>
<dbReference type="RefSeq" id="WP_120606241.1">
    <property type="nucleotide sequence ID" value="NZ_RAWE01000160.1"/>
</dbReference>
<dbReference type="GO" id="GO:0008199">
    <property type="term" value="F:ferric iron binding"/>
    <property type="evidence" value="ECO:0007669"/>
    <property type="project" value="InterPro"/>
</dbReference>
<gene>
    <name evidence="5" type="ORF">D7X32_31340</name>
</gene>
<keyword evidence="3" id="KW-1133">Transmembrane helix</keyword>
<keyword evidence="3" id="KW-0472">Membrane</keyword>
<feature type="compositionally biased region" description="Low complexity" evidence="2">
    <location>
        <begin position="46"/>
        <end position="60"/>
    </location>
</feature>
<evidence type="ECO:0000256" key="1">
    <source>
        <dbReference type="ARBA" id="ARBA00022729"/>
    </source>
</evidence>
<dbReference type="GO" id="GO:0003824">
    <property type="term" value="F:catalytic activity"/>
    <property type="evidence" value="ECO:0007669"/>
    <property type="project" value="InterPro"/>
</dbReference>
<protein>
    <recommendedName>
        <fullName evidence="4">Intradiol ring-cleavage dioxygenases domain-containing protein</fullName>
    </recommendedName>
</protein>